<dbReference type="EC" id="3.1.2.6" evidence="7"/>
<dbReference type="EMBL" id="CP052766">
    <property type="protein sequence ID" value="QJR82259.1"/>
    <property type="molecule type" value="Genomic_DNA"/>
</dbReference>
<feature type="binding site" evidence="7">
    <location>
        <position position="139"/>
    </location>
    <ligand>
        <name>Zn(2+)</name>
        <dbReference type="ChEBI" id="CHEBI:29105"/>
        <label>2</label>
    </ligand>
</feature>
<evidence type="ECO:0000313" key="10">
    <source>
        <dbReference type="Proteomes" id="UP000219285"/>
    </source>
</evidence>
<dbReference type="KEGG" id="apel:CA267_016620"/>
<comment type="function">
    <text evidence="7">Thiolesterase that catalyzes the hydrolysis of S-D-lactoyl-glutathione to form glutathione and D-lactic acid.</text>
</comment>
<evidence type="ECO:0000256" key="5">
    <source>
        <dbReference type="ARBA" id="ARBA00022801"/>
    </source>
</evidence>
<proteinExistence type="inferred from homology"/>
<dbReference type="InterPro" id="IPR017782">
    <property type="entry name" value="Hydroxyacylglutathione_Hdrlase"/>
</dbReference>
<dbReference type="InterPro" id="IPR035680">
    <property type="entry name" value="Clx_II_MBL"/>
</dbReference>
<reference evidence="9 10" key="2">
    <citation type="submission" date="2020-04" db="EMBL/GenBank/DDBJ databases">
        <title>Complete genome sequence of Alteromonas pelagimontana 5.12T.</title>
        <authorList>
            <person name="Sinha R.K."/>
            <person name="Krishnan K.P."/>
            <person name="Kurian J.P."/>
        </authorList>
    </citation>
    <scope>NUCLEOTIDE SEQUENCE [LARGE SCALE GENOMIC DNA]</scope>
    <source>
        <strain evidence="9 10">5.12</strain>
    </source>
</reference>
<dbReference type="PANTHER" id="PTHR43705">
    <property type="entry name" value="HYDROXYACYLGLUTATHIONE HYDROLASE"/>
    <property type="match status" value="1"/>
</dbReference>
<evidence type="ECO:0000256" key="3">
    <source>
        <dbReference type="ARBA" id="ARBA00006759"/>
    </source>
</evidence>
<keyword evidence="4 7" id="KW-0479">Metal-binding</keyword>
<organism evidence="9 10">
    <name type="scientific">Alteromonas pelagimontana</name>
    <dbReference type="NCBI Taxonomy" id="1858656"/>
    <lineage>
        <taxon>Bacteria</taxon>
        <taxon>Pseudomonadati</taxon>
        <taxon>Pseudomonadota</taxon>
        <taxon>Gammaproteobacteria</taxon>
        <taxon>Alteromonadales</taxon>
        <taxon>Alteromonadaceae</taxon>
        <taxon>Alteromonas/Salinimonas group</taxon>
        <taxon>Alteromonas</taxon>
    </lineage>
</organism>
<sequence length="265" mass="29047">MTVAQGKLPDGVTVSPVRAFSDNYIWCLHNNTHVVVVDPGEAQPVLTFCRENSLTLSAILITHHHHDHTGGIEKLISTRPDIPVIGPRGGHIRGVTQSVVQGDTVSLADLKCEFSVIEVPGHTLDHLAFAGQGLVFCGDTLFAAGCGRLFEGSAAQMLHSLNKLQRLPDDTLVYCAHEYTQSNIRFAKAVEPENQELQDYALGVENQRKDDKPTIPSDIKTQKAVNPFLRVNEPNVVAAANSFSNQALNDEVSIFASLRKWKDEF</sequence>
<dbReference type="AlphaFoldDB" id="A0A6M4MGL0"/>
<evidence type="ECO:0000256" key="2">
    <source>
        <dbReference type="ARBA" id="ARBA00004963"/>
    </source>
</evidence>
<name>A0A6M4MGL0_9ALTE</name>
<dbReference type="SMART" id="SM00849">
    <property type="entry name" value="Lactamase_B"/>
    <property type="match status" value="1"/>
</dbReference>
<dbReference type="Proteomes" id="UP000219285">
    <property type="component" value="Chromosome"/>
</dbReference>
<dbReference type="GO" id="GO:0046872">
    <property type="term" value="F:metal ion binding"/>
    <property type="evidence" value="ECO:0007669"/>
    <property type="project" value="UniProtKB-KW"/>
</dbReference>
<keyword evidence="6 7" id="KW-0862">Zinc</keyword>
<keyword evidence="10" id="KW-1185">Reference proteome</keyword>
<feature type="binding site" evidence="7">
    <location>
        <position position="67"/>
    </location>
    <ligand>
        <name>Zn(2+)</name>
        <dbReference type="ChEBI" id="CHEBI:29105"/>
        <label>2</label>
    </ligand>
</feature>
<dbReference type="UniPathway" id="UPA00619">
    <property type="reaction ID" value="UER00676"/>
</dbReference>
<feature type="binding site" evidence="7">
    <location>
        <position position="63"/>
    </location>
    <ligand>
        <name>Zn(2+)</name>
        <dbReference type="ChEBI" id="CHEBI:29105"/>
        <label>1</label>
    </ligand>
</feature>
<comment type="cofactor">
    <cofactor evidence="7">
        <name>Zn(2+)</name>
        <dbReference type="ChEBI" id="CHEBI:29105"/>
    </cofactor>
    <text evidence="7">Binds 2 Zn(2+) ions per subunit.</text>
</comment>
<dbReference type="InterPro" id="IPR001279">
    <property type="entry name" value="Metallo-B-lactamas"/>
</dbReference>
<evidence type="ECO:0000256" key="1">
    <source>
        <dbReference type="ARBA" id="ARBA00001623"/>
    </source>
</evidence>
<reference evidence="10" key="1">
    <citation type="submission" date="2014-12" db="EMBL/GenBank/DDBJ databases">
        <title>Complete genome sequence of a multi-drug resistant Klebsiella pneumoniae.</title>
        <authorList>
            <person name="Hua X."/>
            <person name="Chen Q."/>
            <person name="Li X."/>
            <person name="Feng Y."/>
            <person name="Ruan Z."/>
            <person name="Yu Y."/>
        </authorList>
    </citation>
    <scope>NUCLEOTIDE SEQUENCE [LARGE SCALE GENOMIC DNA]</scope>
    <source>
        <strain evidence="10">5.12</strain>
    </source>
</reference>
<feature type="binding site" evidence="7">
    <location>
        <position position="177"/>
    </location>
    <ligand>
        <name>Zn(2+)</name>
        <dbReference type="ChEBI" id="CHEBI:29105"/>
        <label>2</label>
    </ligand>
</feature>
<feature type="binding site" evidence="7">
    <location>
        <position position="68"/>
    </location>
    <ligand>
        <name>Zn(2+)</name>
        <dbReference type="ChEBI" id="CHEBI:29105"/>
        <label>2</label>
    </ligand>
</feature>
<dbReference type="InterPro" id="IPR050110">
    <property type="entry name" value="Glyoxalase_II_hydrolase"/>
</dbReference>
<dbReference type="Pfam" id="PF00753">
    <property type="entry name" value="Lactamase_B"/>
    <property type="match status" value="1"/>
</dbReference>
<dbReference type="Pfam" id="PF16123">
    <property type="entry name" value="HAGH_C"/>
    <property type="match status" value="1"/>
</dbReference>
<dbReference type="GO" id="GO:0004416">
    <property type="term" value="F:hydroxyacylglutathione hydrolase activity"/>
    <property type="evidence" value="ECO:0007669"/>
    <property type="project" value="UniProtKB-UniRule"/>
</dbReference>
<dbReference type="OrthoDB" id="9802248at2"/>
<evidence type="ECO:0000259" key="8">
    <source>
        <dbReference type="SMART" id="SM00849"/>
    </source>
</evidence>
<evidence type="ECO:0000256" key="6">
    <source>
        <dbReference type="ARBA" id="ARBA00022833"/>
    </source>
</evidence>
<protein>
    <recommendedName>
        <fullName evidence="7">Hydroxyacylglutathione hydrolase</fullName>
        <ecNumber evidence="7">3.1.2.6</ecNumber>
    </recommendedName>
    <alternativeName>
        <fullName evidence="7">Glyoxalase II</fullName>
        <shortName evidence="7">Glx II</shortName>
    </alternativeName>
</protein>
<evidence type="ECO:0000256" key="7">
    <source>
        <dbReference type="HAMAP-Rule" id="MF_01374"/>
    </source>
</evidence>
<dbReference type="RefSeq" id="WP_075609746.1">
    <property type="nucleotide sequence ID" value="NZ_CP052766.1"/>
</dbReference>
<comment type="catalytic activity">
    <reaction evidence="1 7">
        <text>an S-(2-hydroxyacyl)glutathione + H2O = a 2-hydroxy carboxylate + glutathione + H(+)</text>
        <dbReference type="Rhea" id="RHEA:21864"/>
        <dbReference type="ChEBI" id="CHEBI:15377"/>
        <dbReference type="ChEBI" id="CHEBI:15378"/>
        <dbReference type="ChEBI" id="CHEBI:57925"/>
        <dbReference type="ChEBI" id="CHEBI:58896"/>
        <dbReference type="ChEBI" id="CHEBI:71261"/>
        <dbReference type="EC" id="3.1.2.6"/>
    </reaction>
</comment>
<evidence type="ECO:0000256" key="4">
    <source>
        <dbReference type="ARBA" id="ARBA00022723"/>
    </source>
</evidence>
<feature type="binding site" evidence="7">
    <location>
        <position position="65"/>
    </location>
    <ligand>
        <name>Zn(2+)</name>
        <dbReference type="ChEBI" id="CHEBI:29105"/>
        <label>1</label>
    </ligand>
</feature>
<dbReference type="GO" id="GO:0019243">
    <property type="term" value="P:methylglyoxal catabolic process to D-lactate via S-lactoyl-glutathione"/>
    <property type="evidence" value="ECO:0007669"/>
    <property type="project" value="UniProtKB-UniRule"/>
</dbReference>
<dbReference type="Gene3D" id="3.60.15.10">
    <property type="entry name" value="Ribonuclease Z/Hydroxyacylglutathione hydrolase-like"/>
    <property type="match status" value="1"/>
</dbReference>
<dbReference type="InterPro" id="IPR036866">
    <property type="entry name" value="RibonucZ/Hydroxyglut_hydro"/>
</dbReference>
<comment type="pathway">
    <text evidence="2 7">Secondary metabolite metabolism; methylglyoxal degradation; (R)-lactate from methylglyoxal: step 2/2.</text>
</comment>
<gene>
    <name evidence="7 9" type="primary">gloB</name>
    <name evidence="9" type="ORF">CA267_016620</name>
</gene>
<comment type="similarity">
    <text evidence="3 7">Belongs to the metallo-beta-lactamase superfamily. Glyoxalase II family.</text>
</comment>
<comment type="subunit">
    <text evidence="7">Monomer.</text>
</comment>
<dbReference type="NCBIfam" id="TIGR03413">
    <property type="entry name" value="GSH_gloB"/>
    <property type="match status" value="1"/>
</dbReference>
<keyword evidence="5 7" id="KW-0378">Hydrolase</keyword>
<feature type="domain" description="Metallo-beta-lactamase" evidence="8">
    <location>
        <begin position="22"/>
        <end position="177"/>
    </location>
</feature>
<dbReference type="SUPFAM" id="SSF56281">
    <property type="entry name" value="Metallo-hydrolase/oxidoreductase"/>
    <property type="match status" value="1"/>
</dbReference>
<accession>A0A6M4MGL0</accession>
<dbReference type="PANTHER" id="PTHR43705:SF1">
    <property type="entry name" value="HYDROXYACYLGLUTATHIONE HYDROLASE GLOB"/>
    <property type="match status" value="1"/>
</dbReference>
<dbReference type="PIRSF" id="PIRSF005457">
    <property type="entry name" value="Glx"/>
    <property type="match status" value="1"/>
</dbReference>
<dbReference type="InterPro" id="IPR032282">
    <property type="entry name" value="HAGH_C"/>
</dbReference>
<dbReference type="CDD" id="cd07723">
    <property type="entry name" value="hydroxyacylglutathione_hydrolase_MBL-fold"/>
    <property type="match status" value="1"/>
</dbReference>
<feature type="binding site" evidence="7">
    <location>
        <position position="139"/>
    </location>
    <ligand>
        <name>Zn(2+)</name>
        <dbReference type="ChEBI" id="CHEBI:29105"/>
        <label>1</label>
    </ligand>
</feature>
<dbReference type="HAMAP" id="MF_01374">
    <property type="entry name" value="Glyoxalase_2"/>
    <property type="match status" value="1"/>
</dbReference>
<feature type="binding site" evidence="7">
    <location>
        <position position="122"/>
    </location>
    <ligand>
        <name>Zn(2+)</name>
        <dbReference type="ChEBI" id="CHEBI:29105"/>
        <label>1</label>
    </ligand>
</feature>
<evidence type="ECO:0000313" key="9">
    <source>
        <dbReference type="EMBL" id="QJR82259.1"/>
    </source>
</evidence>